<feature type="domain" description="DJ-1/PfpI" evidence="1">
    <location>
        <begin position="2"/>
        <end position="161"/>
    </location>
</feature>
<gene>
    <name evidence="2" type="ORF">INT76_00180</name>
</gene>
<dbReference type="InterPro" id="IPR002818">
    <property type="entry name" value="DJ-1/PfpI"/>
</dbReference>
<dbReference type="CDD" id="cd03135">
    <property type="entry name" value="GATase1_DJ-1"/>
    <property type="match status" value="1"/>
</dbReference>
<dbReference type="InterPro" id="IPR029062">
    <property type="entry name" value="Class_I_gatase-like"/>
</dbReference>
<keyword evidence="3" id="KW-1185">Reference proteome</keyword>
<dbReference type="RefSeq" id="WP_212570890.1">
    <property type="nucleotide sequence ID" value="NZ_CP073084.1"/>
</dbReference>
<dbReference type="EMBL" id="CP073084">
    <property type="protein sequence ID" value="QUE54350.1"/>
    <property type="molecule type" value="Genomic_DNA"/>
</dbReference>
<dbReference type="Pfam" id="PF01965">
    <property type="entry name" value="DJ-1_PfpI"/>
    <property type="match status" value="1"/>
</dbReference>
<accession>A0ABX7YKY6</accession>
<dbReference type="InterPro" id="IPR006287">
    <property type="entry name" value="DJ-1"/>
</dbReference>
<protein>
    <submittedName>
        <fullName evidence="2">DJ-1/PfpI family protein</fullName>
    </submittedName>
</protein>
<reference evidence="2 3" key="1">
    <citation type="submission" date="2021-04" db="EMBL/GenBank/DDBJ databases">
        <title>Complete genome sequence of a novel Streptococcus species.</title>
        <authorList>
            <person name="Teng J.L.L."/>
        </authorList>
    </citation>
    <scope>NUCLEOTIDE SEQUENCE [LARGE SCALE GENOMIC DNA]</scope>
    <source>
        <strain evidence="2 3">HKU75</strain>
    </source>
</reference>
<dbReference type="PANTHER" id="PTHR48094:SF12">
    <property type="entry name" value="PARKINSON DISEASE PROTEIN 7 HOMOLOG"/>
    <property type="match status" value="1"/>
</dbReference>
<proteinExistence type="predicted"/>
<evidence type="ECO:0000313" key="3">
    <source>
        <dbReference type="Proteomes" id="UP000677616"/>
    </source>
</evidence>
<dbReference type="InterPro" id="IPR050325">
    <property type="entry name" value="Prot/Nucl_acid_deglycase"/>
</dbReference>
<name>A0ABX7YKY6_9STRE</name>
<dbReference type="SUPFAM" id="SSF52317">
    <property type="entry name" value="Class I glutamine amidotransferase-like"/>
    <property type="match status" value="1"/>
</dbReference>
<evidence type="ECO:0000259" key="1">
    <source>
        <dbReference type="Pfam" id="PF01965"/>
    </source>
</evidence>
<evidence type="ECO:0000313" key="2">
    <source>
        <dbReference type="EMBL" id="QUE54350.1"/>
    </source>
</evidence>
<dbReference type="Gene3D" id="3.40.50.880">
    <property type="match status" value="1"/>
</dbReference>
<dbReference type="Proteomes" id="UP000677616">
    <property type="component" value="Chromosome"/>
</dbReference>
<organism evidence="2 3">
    <name type="scientific">Streptococcus oriscaviae</name>
    <dbReference type="NCBI Taxonomy" id="2781599"/>
    <lineage>
        <taxon>Bacteria</taxon>
        <taxon>Bacillati</taxon>
        <taxon>Bacillota</taxon>
        <taxon>Bacilli</taxon>
        <taxon>Lactobacillales</taxon>
        <taxon>Streptococcaceae</taxon>
        <taxon>Streptococcus</taxon>
    </lineage>
</organism>
<dbReference type="NCBIfam" id="TIGR01383">
    <property type="entry name" value="not_thiJ"/>
    <property type="match status" value="1"/>
</dbReference>
<sequence length="181" mass="19034">MAKVAVLLAEGFEEIEALTPVDVLRRADMEVSILGLTDLEVTGSHGIKVVADGVFGGDLSPYDLVILPGGMPGSTNLRDHTGLITALQSSYSSGKLLAAICAAPIVLERAGFLADRQFTCYPGIENQIEAGHHQETAVVVDGQIITSRGAGTSLDFAYRLVDLLGGDGTSLAQSMVYKRKS</sequence>
<dbReference type="PANTHER" id="PTHR48094">
    <property type="entry name" value="PROTEIN/NUCLEIC ACID DEGLYCASE DJ-1-RELATED"/>
    <property type="match status" value="1"/>
</dbReference>